<dbReference type="SUPFAM" id="SSF50156">
    <property type="entry name" value="PDZ domain-like"/>
    <property type="match status" value="1"/>
</dbReference>
<keyword evidence="3" id="KW-1185">Reference proteome</keyword>
<accession>A0ABX6N931</accession>
<evidence type="ECO:0000313" key="3">
    <source>
        <dbReference type="Proteomes" id="UP000501130"/>
    </source>
</evidence>
<name>A0ABX6N931_9BURK</name>
<dbReference type="Pfam" id="PF00595">
    <property type="entry name" value="PDZ"/>
    <property type="match status" value="1"/>
</dbReference>
<sequence>MLHYQITVADPKGHYFDVQLQFEIAPQQLQGPEDKRWIDLSLPTWIPGSYLIREFSRNVLYVRASVGSVETACSREKKDIWRVHVDASQLVPASQSLLIQCEWRVYAWDLSVRGAHLDDTHGFFNGTSLFLCPKGFEQEAVELTISRPGEYLRDWLIACGLPSQPGTLKDRHGCPVLRAGGSVRFKANDFDSLIDHPVEMGELQVESFSAFGVEHVFAVYGADTDLDLQRICNDMKPVCEAQIALFEPETRQAPFERYVFMLHATDNGYGGLEHRNSTALLFNAGELPQRGVEKAPKGYEGFLGLCSHEYFHSWNVKRMKPAAFVPYDLTRENYTRLLWIFEGFTSYYDDVMLARAGKLSEEAYLKSVGRNIAQVMKGPGRLNQSVADSSFDAWTKYYRQDENAPNAIVSYYTKGALVALCIDSALRQRTSGQKNLDDVMRLMWQRKGLSGEGLQENEFPGLVLEATGVDLGQEISQWTQSTEELPVGDALKAYGFTLNQTQNDEQIYLGLHGQFKAEGMLVKQVINGSPAHASGISAGDLLVALGEKKLTETHYKRLLAASKPSAELRAVAFRAERLLEFKLVAGKPASNEWTIQKLEQIEGDTVPAPWL</sequence>
<gene>
    <name evidence="2" type="ORF">HKT17_13090</name>
</gene>
<dbReference type="InterPro" id="IPR001478">
    <property type="entry name" value="PDZ"/>
</dbReference>
<dbReference type="Gene3D" id="2.60.40.3650">
    <property type="match status" value="1"/>
</dbReference>
<reference evidence="2 3" key="1">
    <citation type="submission" date="2020-05" db="EMBL/GenBank/DDBJ databases">
        <title>Compete genome of Limnobacter sp. SAORIC-580.</title>
        <authorList>
            <person name="Song J."/>
            <person name="Cho J.-C."/>
        </authorList>
    </citation>
    <scope>NUCLEOTIDE SEQUENCE [LARGE SCALE GENOMIC DNA]</scope>
    <source>
        <strain evidence="2 3">SAORIC-580</strain>
    </source>
</reference>
<dbReference type="Pfam" id="PF05299">
    <property type="entry name" value="Peptidase_M61"/>
    <property type="match status" value="1"/>
</dbReference>
<proteinExistence type="predicted"/>
<dbReference type="InterPro" id="IPR007963">
    <property type="entry name" value="Peptidase_M61_catalytic"/>
</dbReference>
<dbReference type="Gene3D" id="1.10.390.10">
    <property type="entry name" value="Neutral Protease Domain 2"/>
    <property type="match status" value="1"/>
</dbReference>
<dbReference type="SUPFAM" id="SSF55486">
    <property type="entry name" value="Metalloproteases ('zincins'), catalytic domain"/>
    <property type="match status" value="1"/>
</dbReference>
<feature type="domain" description="PDZ" evidence="1">
    <location>
        <begin position="488"/>
        <end position="574"/>
    </location>
</feature>
<dbReference type="PROSITE" id="PS50106">
    <property type="entry name" value="PDZ"/>
    <property type="match status" value="1"/>
</dbReference>
<dbReference type="Proteomes" id="UP000501130">
    <property type="component" value="Chromosome"/>
</dbReference>
<dbReference type="EMBL" id="CP053084">
    <property type="protein sequence ID" value="QJR30563.1"/>
    <property type="molecule type" value="Genomic_DNA"/>
</dbReference>
<evidence type="ECO:0000259" key="1">
    <source>
        <dbReference type="PROSITE" id="PS50106"/>
    </source>
</evidence>
<dbReference type="Gene3D" id="2.30.42.10">
    <property type="match status" value="1"/>
</dbReference>
<dbReference type="InterPro" id="IPR040756">
    <property type="entry name" value="Peptidase_M61_N"/>
</dbReference>
<dbReference type="InterPro" id="IPR024191">
    <property type="entry name" value="Peptidase_M61"/>
</dbReference>
<evidence type="ECO:0000313" key="2">
    <source>
        <dbReference type="EMBL" id="QJR30563.1"/>
    </source>
</evidence>
<dbReference type="RefSeq" id="WP_171100630.1">
    <property type="nucleotide sequence ID" value="NZ_CP053084.1"/>
</dbReference>
<dbReference type="PIRSF" id="PIRSF016493">
    <property type="entry name" value="Glycyl_aminpptds"/>
    <property type="match status" value="1"/>
</dbReference>
<protein>
    <submittedName>
        <fullName evidence="2">M61 family metallopeptidase</fullName>
    </submittedName>
</protein>
<dbReference type="InterPro" id="IPR027268">
    <property type="entry name" value="Peptidase_M4/M1_CTD_sf"/>
</dbReference>
<dbReference type="Pfam" id="PF17899">
    <property type="entry name" value="Peptidase_M61_N"/>
    <property type="match status" value="1"/>
</dbReference>
<organism evidence="2 3">
    <name type="scientific">Limnobacter profundi</name>
    <dbReference type="NCBI Taxonomy" id="2732163"/>
    <lineage>
        <taxon>Bacteria</taxon>
        <taxon>Pseudomonadati</taxon>
        <taxon>Pseudomonadota</taxon>
        <taxon>Betaproteobacteria</taxon>
        <taxon>Burkholderiales</taxon>
        <taxon>Burkholderiaceae</taxon>
        <taxon>Limnobacter</taxon>
    </lineage>
</organism>
<dbReference type="InterPro" id="IPR036034">
    <property type="entry name" value="PDZ_sf"/>
</dbReference>